<protein>
    <recommendedName>
        <fullName evidence="4">Outer membrane protein beta-barrel domain-containing protein</fullName>
    </recommendedName>
</protein>
<accession>A0A5B6TDV3</accession>
<evidence type="ECO:0008006" key="4">
    <source>
        <dbReference type="Google" id="ProtNLM"/>
    </source>
</evidence>
<evidence type="ECO:0000256" key="1">
    <source>
        <dbReference type="SAM" id="SignalP"/>
    </source>
</evidence>
<dbReference type="SUPFAM" id="SSF103515">
    <property type="entry name" value="Autotransporter"/>
    <property type="match status" value="1"/>
</dbReference>
<dbReference type="AlphaFoldDB" id="A0A5B6TDV3"/>
<dbReference type="OrthoDB" id="945117at2"/>
<reference evidence="2 3" key="1">
    <citation type="submission" date="2019-07" db="EMBL/GenBank/DDBJ databases">
        <title>Rufibacter sp. nov., isolated from lake sediment.</title>
        <authorList>
            <person name="Qu J.-H."/>
        </authorList>
    </citation>
    <scope>NUCLEOTIDE SEQUENCE [LARGE SCALE GENOMIC DNA]</scope>
    <source>
        <strain evidence="2 3">NBS58-1</strain>
    </source>
</reference>
<dbReference type="RefSeq" id="WP_149091394.1">
    <property type="nucleotide sequence ID" value="NZ_VKKY01000002.1"/>
</dbReference>
<organism evidence="2 3">
    <name type="scientific">Rufibacter hautae</name>
    <dbReference type="NCBI Taxonomy" id="2595005"/>
    <lineage>
        <taxon>Bacteria</taxon>
        <taxon>Pseudomonadati</taxon>
        <taxon>Bacteroidota</taxon>
        <taxon>Cytophagia</taxon>
        <taxon>Cytophagales</taxon>
        <taxon>Hymenobacteraceae</taxon>
        <taxon>Rufibacter</taxon>
    </lineage>
</organism>
<keyword evidence="3" id="KW-1185">Reference proteome</keyword>
<dbReference type="EMBL" id="VKKY01000002">
    <property type="protein sequence ID" value="KAA3438336.1"/>
    <property type="molecule type" value="Genomic_DNA"/>
</dbReference>
<proteinExistence type="predicted"/>
<keyword evidence="1" id="KW-0732">Signal</keyword>
<comment type="caution">
    <text evidence="2">The sequence shown here is derived from an EMBL/GenBank/DDBJ whole genome shotgun (WGS) entry which is preliminary data.</text>
</comment>
<feature type="chain" id="PRO_5022933411" description="Outer membrane protein beta-barrel domain-containing protein" evidence="1">
    <location>
        <begin position="20"/>
        <end position="205"/>
    </location>
</feature>
<name>A0A5B6TDV3_9BACT</name>
<evidence type="ECO:0000313" key="2">
    <source>
        <dbReference type="EMBL" id="KAA3438336.1"/>
    </source>
</evidence>
<dbReference type="InterPro" id="IPR036709">
    <property type="entry name" value="Autotransporte_beta_dom_sf"/>
</dbReference>
<feature type="signal peptide" evidence="1">
    <location>
        <begin position="1"/>
        <end position="19"/>
    </location>
</feature>
<gene>
    <name evidence="2" type="ORF">FOA19_13880</name>
</gene>
<sequence length="205" mass="23082">MRKFLYLSALLLVFTQAWAQENRGTLVPAKIFQRSLMLGGSVSGSYKRINITSNSEPISGHRQQYDMDAKVGYFVLSDFAVGLKGSVYHYKEKMSGQVPTQSTNILAGPFVRYYLNNGLFGEASAAIGINNRPNVNKTDLAEYRGGVGYIIFINPKVAVEPALMFSYYQEKRPAEANRKVTEWGPSVNVGLQVYLFRERKFQLTR</sequence>
<evidence type="ECO:0000313" key="3">
    <source>
        <dbReference type="Proteomes" id="UP000324133"/>
    </source>
</evidence>
<dbReference type="Proteomes" id="UP000324133">
    <property type="component" value="Unassembled WGS sequence"/>
</dbReference>